<reference evidence="2 3" key="1">
    <citation type="submission" date="2022-09" db="EMBL/GenBank/DDBJ databases">
        <title>Chelativorans salina sp. nov., a novel slightly halophilic bacterium isolated from a saline lake sediment enrichment.</title>
        <authorList>
            <person name="Gao L."/>
            <person name="Fang B.-Z."/>
            <person name="Li W.-J."/>
        </authorList>
    </citation>
    <scope>NUCLEOTIDE SEQUENCE [LARGE SCALE GENOMIC DNA]</scope>
    <source>
        <strain evidence="2 3">EGI FJ00035</strain>
    </source>
</reference>
<sequence length="100" mass="10939">MRMTLLGIACIIAIPVAATAQESIPACQDQQQLEQVLGSNGDIMPEGCRNVNISVLESNGERLCLVDLSGSDEGIVEQLREAAVEQRWWIRCEDIEAAVR</sequence>
<organism evidence="2 3">
    <name type="scientific">Chelativorans salis</name>
    <dbReference type="NCBI Taxonomy" id="2978478"/>
    <lineage>
        <taxon>Bacteria</taxon>
        <taxon>Pseudomonadati</taxon>
        <taxon>Pseudomonadota</taxon>
        <taxon>Alphaproteobacteria</taxon>
        <taxon>Hyphomicrobiales</taxon>
        <taxon>Phyllobacteriaceae</taxon>
        <taxon>Chelativorans</taxon>
    </lineage>
</organism>
<comment type="caution">
    <text evidence="2">The sequence shown here is derived from an EMBL/GenBank/DDBJ whole genome shotgun (WGS) entry which is preliminary data.</text>
</comment>
<dbReference type="RefSeq" id="WP_260905763.1">
    <property type="nucleotide sequence ID" value="NZ_JAOCZP010000007.1"/>
</dbReference>
<dbReference type="EMBL" id="JAOCZP010000007">
    <property type="protein sequence ID" value="MCT7377308.1"/>
    <property type="molecule type" value="Genomic_DNA"/>
</dbReference>
<name>A0ABT2LUQ0_9HYPH</name>
<gene>
    <name evidence="2" type="ORF">N5A92_20025</name>
</gene>
<proteinExistence type="predicted"/>
<feature type="signal peptide" evidence="1">
    <location>
        <begin position="1"/>
        <end position="20"/>
    </location>
</feature>
<evidence type="ECO:0000256" key="1">
    <source>
        <dbReference type="SAM" id="SignalP"/>
    </source>
</evidence>
<feature type="chain" id="PRO_5045170470" description="Secreted protein" evidence="1">
    <location>
        <begin position="21"/>
        <end position="100"/>
    </location>
</feature>
<evidence type="ECO:0000313" key="2">
    <source>
        <dbReference type="EMBL" id="MCT7377308.1"/>
    </source>
</evidence>
<protein>
    <recommendedName>
        <fullName evidence="4">Secreted protein</fullName>
    </recommendedName>
</protein>
<evidence type="ECO:0008006" key="4">
    <source>
        <dbReference type="Google" id="ProtNLM"/>
    </source>
</evidence>
<dbReference type="Proteomes" id="UP001320831">
    <property type="component" value="Unassembled WGS sequence"/>
</dbReference>
<evidence type="ECO:0000313" key="3">
    <source>
        <dbReference type="Proteomes" id="UP001320831"/>
    </source>
</evidence>
<keyword evidence="3" id="KW-1185">Reference proteome</keyword>
<keyword evidence="1" id="KW-0732">Signal</keyword>
<accession>A0ABT2LUQ0</accession>